<keyword evidence="2 3" id="KW-0802">TPR repeat</keyword>
<organism evidence="5 8">
    <name type="scientific">Didymodactylos carnosus</name>
    <dbReference type="NCBI Taxonomy" id="1234261"/>
    <lineage>
        <taxon>Eukaryota</taxon>
        <taxon>Metazoa</taxon>
        <taxon>Spiralia</taxon>
        <taxon>Gnathifera</taxon>
        <taxon>Rotifera</taxon>
        <taxon>Eurotatoria</taxon>
        <taxon>Bdelloidea</taxon>
        <taxon>Philodinida</taxon>
        <taxon>Philodinidae</taxon>
        <taxon>Didymodactylos</taxon>
    </lineage>
</organism>
<dbReference type="Proteomes" id="UP000681722">
    <property type="component" value="Unassembled WGS sequence"/>
</dbReference>
<feature type="repeat" description="TPR" evidence="3">
    <location>
        <begin position="532"/>
        <end position="565"/>
    </location>
</feature>
<proteinExistence type="predicted"/>
<dbReference type="PANTHER" id="PTHR45641:SF19">
    <property type="entry name" value="NEPHROCYSTIN-3"/>
    <property type="match status" value="1"/>
</dbReference>
<comment type="caution">
    <text evidence="5">The sequence shown here is derived from an EMBL/GenBank/DDBJ whole genome shotgun (WGS) entry which is preliminary data.</text>
</comment>
<dbReference type="AlphaFoldDB" id="A0A815JN01"/>
<dbReference type="Proteomes" id="UP000663829">
    <property type="component" value="Unassembled WGS sequence"/>
</dbReference>
<name>A0A815JN01_9BILA</name>
<dbReference type="PANTHER" id="PTHR45641">
    <property type="entry name" value="TETRATRICOPEPTIDE REPEAT PROTEIN (AFU_ORTHOLOGUE AFUA_6G03870)"/>
    <property type="match status" value="1"/>
</dbReference>
<dbReference type="SUPFAM" id="SSF81901">
    <property type="entry name" value="HCP-like"/>
    <property type="match status" value="1"/>
</dbReference>
<sequence>MDKSDYFMSTNSLTNDTHLYDNNPLACISYISSVPNKKFILILTNLLCENVIPIVHNLTQIVAIYILKSSEKNDKKLTKYIKISGTFSSKEELFHKLIEDIKILSSNPSINPYYNSLNSSITLFINSNDNSEQLSLIQLDEEHSRFIWFQFLIKAFRRLPSLPSNNDKYSTMLKLCRSQSLFSDEISMINDFQNNYTSDQAIFYCTKSNSPIYNILNKALDTYDISTIFSFRYFISDIYSQLVKLNSSTITTVYRGQTILYDDLLRLRMNIGELYLMNTFLSTTTSVALALSNINKTKTLLTSSHDVDVIFQIDISSERTQYVKNIQHLSYRKIKKEFLFLIGTVCRIESVEHVPNDRWYIRLKLLTDNQLLNHFKHEFSEKLTIFSLGMFWTKRKQYDKALDYYNKILLREYLSLSVDNTNALITIYNNIGLIYEHKNDVEKAKEYFDNASGLTHNHLSSASLSSSTSSESSTRTESFKIILKQPIKNSSSRSINLYNLGCTLFENAKYADALKNFENALLETDTGTIEQANLYNNIGCVHYEQLENKKAVEHFEKAFDIALKNEFSTKDYLSNLTATVRRNCKRIPAELAVDINKS</sequence>
<evidence type="ECO:0000256" key="3">
    <source>
        <dbReference type="PROSITE-ProRule" id="PRU00339"/>
    </source>
</evidence>
<evidence type="ECO:0000313" key="7">
    <source>
        <dbReference type="EMBL" id="CAF4279524.1"/>
    </source>
</evidence>
<dbReference type="EMBL" id="CAJOBC010082015">
    <property type="protein sequence ID" value="CAF4279511.1"/>
    <property type="molecule type" value="Genomic_DNA"/>
</dbReference>
<evidence type="ECO:0000313" key="5">
    <source>
        <dbReference type="EMBL" id="CAF1384279.1"/>
    </source>
</evidence>
<evidence type="ECO:0000313" key="8">
    <source>
        <dbReference type="Proteomes" id="UP000663829"/>
    </source>
</evidence>
<evidence type="ECO:0000313" key="4">
    <source>
        <dbReference type="EMBL" id="CAF1384259.1"/>
    </source>
</evidence>
<evidence type="ECO:0000256" key="1">
    <source>
        <dbReference type="ARBA" id="ARBA00022737"/>
    </source>
</evidence>
<keyword evidence="1" id="KW-0677">Repeat</keyword>
<protein>
    <submittedName>
        <fullName evidence="5">Uncharacterized protein</fullName>
    </submittedName>
</protein>
<dbReference type="PROSITE" id="PS50005">
    <property type="entry name" value="TPR"/>
    <property type="match status" value="2"/>
</dbReference>
<dbReference type="PROSITE" id="PS51996">
    <property type="entry name" value="TR_MART"/>
    <property type="match status" value="1"/>
</dbReference>
<feature type="repeat" description="TPR" evidence="3">
    <location>
        <begin position="425"/>
        <end position="458"/>
    </location>
</feature>
<accession>A0A815JN01</accession>
<keyword evidence="8" id="KW-1185">Reference proteome</keyword>
<dbReference type="Pfam" id="PF13181">
    <property type="entry name" value="TPR_8"/>
    <property type="match status" value="2"/>
</dbReference>
<dbReference type="SUPFAM" id="SSF56399">
    <property type="entry name" value="ADP-ribosylation"/>
    <property type="match status" value="1"/>
</dbReference>
<reference evidence="5" key="1">
    <citation type="submission" date="2021-02" db="EMBL/GenBank/DDBJ databases">
        <authorList>
            <person name="Nowell W R."/>
        </authorList>
    </citation>
    <scope>NUCLEOTIDE SEQUENCE</scope>
</reference>
<dbReference type="EMBL" id="CAJOBC010082015">
    <property type="protein sequence ID" value="CAF4279524.1"/>
    <property type="molecule type" value="Genomic_DNA"/>
</dbReference>
<dbReference type="InterPro" id="IPR011990">
    <property type="entry name" value="TPR-like_helical_dom_sf"/>
</dbReference>
<dbReference type="Gene3D" id="1.25.40.10">
    <property type="entry name" value="Tetratricopeptide repeat domain"/>
    <property type="match status" value="2"/>
</dbReference>
<dbReference type="EMBL" id="CAJNOQ010016609">
    <property type="protein sequence ID" value="CAF1384279.1"/>
    <property type="molecule type" value="Genomic_DNA"/>
</dbReference>
<evidence type="ECO:0000313" key="6">
    <source>
        <dbReference type="EMBL" id="CAF4279511.1"/>
    </source>
</evidence>
<dbReference type="Gene3D" id="3.90.176.10">
    <property type="entry name" value="Toxin ADP-ribosyltransferase, Chain A, domain 1"/>
    <property type="match status" value="1"/>
</dbReference>
<gene>
    <name evidence="4" type="ORF">GPM918_LOCUS32480</name>
    <name evidence="5" type="ORF">GPM918_LOCUS32481</name>
    <name evidence="6" type="ORF">SRO942_LOCUS33154</name>
    <name evidence="7" type="ORF">SRO942_LOCUS33155</name>
</gene>
<dbReference type="EMBL" id="CAJNOQ010016609">
    <property type="protein sequence ID" value="CAF1384259.1"/>
    <property type="molecule type" value="Genomic_DNA"/>
</dbReference>
<dbReference type="SMART" id="SM00028">
    <property type="entry name" value="TPR"/>
    <property type="match status" value="4"/>
</dbReference>
<dbReference type="InterPro" id="IPR019734">
    <property type="entry name" value="TPR_rpt"/>
</dbReference>
<evidence type="ECO:0000256" key="2">
    <source>
        <dbReference type="ARBA" id="ARBA00022803"/>
    </source>
</evidence>